<evidence type="ECO:0000313" key="3">
    <source>
        <dbReference type="Proteomes" id="UP000887159"/>
    </source>
</evidence>
<dbReference type="PANTHER" id="PTHR19446">
    <property type="entry name" value="REVERSE TRANSCRIPTASES"/>
    <property type="match status" value="1"/>
</dbReference>
<keyword evidence="2" id="KW-0548">Nucleotidyltransferase</keyword>
<dbReference type="Proteomes" id="UP000887159">
    <property type="component" value="Unassembled WGS sequence"/>
</dbReference>
<feature type="domain" description="Reverse transcriptase" evidence="1">
    <location>
        <begin position="132"/>
        <end position="237"/>
    </location>
</feature>
<comment type="caution">
    <text evidence="2">The sequence shown here is derived from an EMBL/GenBank/DDBJ whole genome shotgun (WGS) entry which is preliminary data.</text>
</comment>
<sequence>MSSKKPRVITCRNKRGELVSEPHEITKVWKDYFQDQLEGRDEPILLQNVHTELDITADEENLPPSITEVTLAIKKLKQNNRSTGPDNISSELLKVDEQELVNALHKIMVKIRETGKIPIEWEEGSACPIFKKRDQLECRNYMGITLLNTAYKIFSNLLFARLQPYTDKVIGNYQCGFRPQRSTIEIHTLRQILEKTKEYNIKTFHLFFDFKAAYDSINRNKMVEAMTEFKIPQKNLSISRTLL</sequence>
<keyword evidence="2" id="KW-0695">RNA-directed DNA polymerase</keyword>
<organism evidence="2 3">
    <name type="scientific">Trichonephila clavipes</name>
    <name type="common">Golden silk orbweaver</name>
    <name type="synonym">Nephila clavipes</name>
    <dbReference type="NCBI Taxonomy" id="2585209"/>
    <lineage>
        <taxon>Eukaryota</taxon>
        <taxon>Metazoa</taxon>
        <taxon>Ecdysozoa</taxon>
        <taxon>Arthropoda</taxon>
        <taxon>Chelicerata</taxon>
        <taxon>Arachnida</taxon>
        <taxon>Araneae</taxon>
        <taxon>Araneomorphae</taxon>
        <taxon>Entelegynae</taxon>
        <taxon>Araneoidea</taxon>
        <taxon>Nephilidae</taxon>
        <taxon>Trichonephila</taxon>
    </lineage>
</organism>
<dbReference type="Pfam" id="PF00078">
    <property type="entry name" value="RVT_1"/>
    <property type="match status" value="1"/>
</dbReference>
<accession>A0A8X6RMT7</accession>
<dbReference type="AlphaFoldDB" id="A0A8X6RMT7"/>
<dbReference type="EMBL" id="BMAU01021200">
    <property type="protein sequence ID" value="GFX97763.1"/>
    <property type="molecule type" value="Genomic_DNA"/>
</dbReference>
<evidence type="ECO:0000313" key="2">
    <source>
        <dbReference type="EMBL" id="GFX97763.1"/>
    </source>
</evidence>
<proteinExistence type="predicted"/>
<keyword evidence="3" id="KW-1185">Reference proteome</keyword>
<dbReference type="InterPro" id="IPR000477">
    <property type="entry name" value="RT_dom"/>
</dbReference>
<dbReference type="GO" id="GO:0003964">
    <property type="term" value="F:RNA-directed DNA polymerase activity"/>
    <property type="evidence" value="ECO:0007669"/>
    <property type="project" value="UniProtKB-KW"/>
</dbReference>
<evidence type="ECO:0000259" key="1">
    <source>
        <dbReference type="Pfam" id="PF00078"/>
    </source>
</evidence>
<name>A0A8X6RMT7_TRICX</name>
<dbReference type="CDD" id="cd01650">
    <property type="entry name" value="RT_nLTR_like"/>
    <property type="match status" value="1"/>
</dbReference>
<keyword evidence="2" id="KW-0808">Transferase</keyword>
<gene>
    <name evidence="2" type="primary">AVEN_65180_1</name>
    <name evidence="2" type="ORF">TNCV_456421</name>
</gene>
<reference evidence="2" key="1">
    <citation type="submission" date="2020-08" db="EMBL/GenBank/DDBJ databases">
        <title>Multicomponent nature underlies the extraordinary mechanical properties of spider dragline silk.</title>
        <authorList>
            <person name="Kono N."/>
            <person name="Nakamura H."/>
            <person name="Mori M."/>
            <person name="Yoshida Y."/>
            <person name="Ohtoshi R."/>
            <person name="Malay A.D."/>
            <person name="Moran D.A.P."/>
            <person name="Tomita M."/>
            <person name="Numata K."/>
            <person name="Arakawa K."/>
        </authorList>
    </citation>
    <scope>NUCLEOTIDE SEQUENCE</scope>
</reference>
<protein>
    <submittedName>
        <fullName evidence="2">Reverse transcriptase domain-containing protein</fullName>
    </submittedName>
</protein>